<dbReference type="GeneTree" id="ENSGT00530000067874"/>
<evidence type="ECO:0000313" key="1">
    <source>
        <dbReference type="Ensembl" id="ENSPMRP00000003552.1"/>
    </source>
</evidence>
<reference evidence="1" key="3">
    <citation type="submission" date="2025-09" db="UniProtKB">
        <authorList>
            <consortium name="Ensembl"/>
        </authorList>
    </citation>
    <scope>IDENTIFICATION</scope>
</reference>
<dbReference type="Ensembl" id="ENSPMRT00000003806.1">
    <property type="protein sequence ID" value="ENSPMRP00000003552.1"/>
    <property type="gene ID" value="ENSPMRG00000002483.1"/>
</dbReference>
<dbReference type="AlphaFoldDB" id="A0A670HWR6"/>
<organism evidence="1 2">
    <name type="scientific">Podarcis muralis</name>
    <name type="common">Wall lizard</name>
    <name type="synonym">Lacerta muralis</name>
    <dbReference type="NCBI Taxonomy" id="64176"/>
    <lineage>
        <taxon>Eukaryota</taxon>
        <taxon>Metazoa</taxon>
        <taxon>Chordata</taxon>
        <taxon>Craniata</taxon>
        <taxon>Vertebrata</taxon>
        <taxon>Euteleostomi</taxon>
        <taxon>Lepidosauria</taxon>
        <taxon>Squamata</taxon>
        <taxon>Bifurcata</taxon>
        <taxon>Unidentata</taxon>
        <taxon>Episquamata</taxon>
        <taxon>Laterata</taxon>
        <taxon>Lacertibaenia</taxon>
        <taxon>Lacertidae</taxon>
        <taxon>Podarcis</taxon>
    </lineage>
</organism>
<accession>A0A670HWR6</accession>
<name>A0A670HWR6_PODMU</name>
<reference evidence="1" key="2">
    <citation type="submission" date="2025-08" db="UniProtKB">
        <authorList>
            <consortium name="Ensembl"/>
        </authorList>
    </citation>
    <scope>IDENTIFICATION</scope>
</reference>
<evidence type="ECO:0000313" key="2">
    <source>
        <dbReference type="Proteomes" id="UP000472272"/>
    </source>
</evidence>
<reference evidence="1 2" key="1">
    <citation type="journal article" date="2019" name="Proc. Natl. Acad. Sci. U.S.A.">
        <title>Regulatory changes in pterin and carotenoid genes underlie balanced color polymorphisms in the wall lizard.</title>
        <authorList>
            <person name="Andrade P."/>
            <person name="Pinho C."/>
            <person name="Perez I de Lanuza G."/>
            <person name="Afonso S."/>
            <person name="Brejcha J."/>
            <person name="Rubin C.J."/>
            <person name="Wallerman O."/>
            <person name="Pereira P."/>
            <person name="Sabatino S.J."/>
            <person name="Bellati A."/>
            <person name="Pellitteri-Rosa D."/>
            <person name="Bosakova Z."/>
            <person name="Bunikis I."/>
            <person name="Carretero M.A."/>
            <person name="Feiner N."/>
            <person name="Marsik P."/>
            <person name="Pauperio F."/>
            <person name="Salvi D."/>
            <person name="Soler L."/>
            <person name="While G.M."/>
            <person name="Uller T."/>
            <person name="Font E."/>
            <person name="Andersson L."/>
            <person name="Carneiro M."/>
        </authorList>
    </citation>
    <scope>NUCLEOTIDE SEQUENCE</scope>
</reference>
<dbReference type="Proteomes" id="UP000472272">
    <property type="component" value="Chromosome 1"/>
</dbReference>
<protein>
    <submittedName>
        <fullName evidence="1">Uncharacterized protein</fullName>
    </submittedName>
</protein>
<keyword evidence="2" id="KW-1185">Reference proteome</keyword>
<sequence>RCHLNIFPPSQQFQAEPQSTESVGIFVLNVLAGINFLSIRRSTACSNSSEYCSNKARVCSSPKCRGLDKVEPLPSLTGITVGSCGFANTSFSL</sequence>
<proteinExistence type="predicted"/>